<sequence>METATKFEIGQELSTRSACNYDCVFRFKVVKRTEKFVTLSYHNQFKRVGIKVRDGVEYCYPLGSFSMAPSVNAKDGE</sequence>
<dbReference type="EMBL" id="LR797058">
    <property type="protein sequence ID" value="CAB4183914.1"/>
    <property type="molecule type" value="Genomic_DNA"/>
</dbReference>
<evidence type="ECO:0000313" key="2">
    <source>
        <dbReference type="EMBL" id="CAB4183914.1"/>
    </source>
</evidence>
<evidence type="ECO:0000313" key="3">
    <source>
        <dbReference type="EMBL" id="CAB4203297.1"/>
    </source>
</evidence>
<protein>
    <submittedName>
        <fullName evidence="2">Uncharacterized protein</fullName>
    </submittedName>
</protein>
<name>A0A6J5QWD7_9CAUD</name>
<organism evidence="2">
    <name type="scientific">uncultured Caudovirales phage</name>
    <dbReference type="NCBI Taxonomy" id="2100421"/>
    <lineage>
        <taxon>Viruses</taxon>
        <taxon>Duplodnaviria</taxon>
        <taxon>Heunggongvirae</taxon>
        <taxon>Uroviricota</taxon>
        <taxon>Caudoviricetes</taxon>
        <taxon>Peduoviridae</taxon>
        <taxon>Maltschvirus</taxon>
        <taxon>Maltschvirus maltsch</taxon>
    </lineage>
</organism>
<dbReference type="EMBL" id="LR797330">
    <property type="protein sequence ID" value="CAB4203297.1"/>
    <property type="molecule type" value="Genomic_DNA"/>
</dbReference>
<gene>
    <name evidence="2" type="ORF">UFOVP1111_16</name>
    <name evidence="3" type="ORF">UFOVP1380_21</name>
    <name evidence="1" type="ORF">UFOVP943_21</name>
</gene>
<proteinExistence type="predicted"/>
<evidence type="ECO:0000313" key="1">
    <source>
        <dbReference type="EMBL" id="CAB4173439.1"/>
    </source>
</evidence>
<dbReference type="EMBL" id="LR796901">
    <property type="protein sequence ID" value="CAB4173439.1"/>
    <property type="molecule type" value="Genomic_DNA"/>
</dbReference>
<reference evidence="2" key="1">
    <citation type="submission" date="2020-05" db="EMBL/GenBank/DDBJ databases">
        <authorList>
            <person name="Chiriac C."/>
            <person name="Salcher M."/>
            <person name="Ghai R."/>
            <person name="Kavagutti S V."/>
        </authorList>
    </citation>
    <scope>NUCLEOTIDE SEQUENCE</scope>
</reference>
<accession>A0A6J5QWD7</accession>